<evidence type="ECO:0000313" key="3">
    <source>
        <dbReference type="EMBL" id="SNS01186.1"/>
    </source>
</evidence>
<dbReference type="AlphaFoldDB" id="A0A239AZP8"/>
<dbReference type="Proteomes" id="UP000198379">
    <property type="component" value="Unassembled WGS sequence"/>
</dbReference>
<organism evidence="3 4">
    <name type="scientific">Dokdonia pacifica</name>
    <dbReference type="NCBI Taxonomy" id="1627892"/>
    <lineage>
        <taxon>Bacteria</taxon>
        <taxon>Pseudomonadati</taxon>
        <taxon>Bacteroidota</taxon>
        <taxon>Flavobacteriia</taxon>
        <taxon>Flavobacteriales</taxon>
        <taxon>Flavobacteriaceae</taxon>
        <taxon>Dokdonia</taxon>
    </lineage>
</organism>
<dbReference type="Pfam" id="PF25302">
    <property type="entry name" value="NADase_transloc"/>
    <property type="match status" value="1"/>
</dbReference>
<evidence type="ECO:0000313" key="4">
    <source>
        <dbReference type="Proteomes" id="UP000198379"/>
    </source>
</evidence>
<evidence type="ECO:0000259" key="2">
    <source>
        <dbReference type="Pfam" id="PF25302"/>
    </source>
</evidence>
<keyword evidence="4" id="KW-1185">Reference proteome</keyword>
<proteinExistence type="predicted"/>
<gene>
    <name evidence="3" type="ORF">SAMN06265376_105250</name>
</gene>
<feature type="domain" description="NAD glycohydrolase translocation F5/8 type C" evidence="2">
    <location>
        <begin position="68"/>
        <end position="223"/>
    </location>
</feature>
<feature type="chain" id="PRO_5012873238" description="NAD glycohydrolase translocation F5/8 type C domain-containing protein" evidence="1">
    <location>
        <begin position="25"/>
        <end position="228"/>
    </location>
</feature>
<dbReference type="InterPro" id="IPR057561">
    <property type="entry name" value="NADase_transloc"/>
</dbReference>
<keyword evidence="1" id="KW-0732">Signal</keyword>
<reference evidence="3 4" key="1">
    <citation type="submission" date="2017-06" db="EMBL/GenBank/DDBJ databases">
        <authorList>
            <person name="Kim H.J."/>
            <person name="Triplett B.A."/>
        </authorList>
    </citation>
    <scope>NUCLEOTIDE SEQUENCE [LARGE SCALE GENOMIC DNA]</scope>
    <source>
        <strain evidence="3 4">DSM 25597</strain>
    </source>
</reference>
<dbReference type="RefSeq" id="WP_089372499.1">
    <property type="nucleotide sequence ID" value="NZ_BMEP01000006.1"/>
</dbReference>
<dbReference type="NCBIfam" id="NF047619">
    <property type="entry name" value="NADase_discoid"/>
    <property type="match status" value="1"/>
</dbReference>
<dbReference type="OrthoDB" id="9784548at2"/>
<dbReference type="EMBL" id="FZNY01000005">
    <property type="protein sequence ID" value="SNS01186.1"/>
    <property type="molecule type" value="Genomic_DNA"/>
</dbReference>
<accession>A0A239AZP8</accession>
<feature type="signal peptide" evidence="1">
    <location>
        <begin position="1"/>
        <end position="24"/>
    </location>
</feature>
<evidence type="ECO:0000256" key="1">
    <source>
        <dbReference type="SAM" id="SignalP"/>
    </source>
</evidence>
<protein>
    <recommendedName>
        <fullName evidence="2">NAD glycohydrolase translocation F5/8 type C domain-containing protein</fullName>
    </recommendedName>
</protein>
<name>A0A239AZP8_9FLAO</name>
<sequence>MNKAFIIILVSAFLTLVNFHTLKAQNIKTIEAIQEKDTDFFDYEDYEQDKNGTLRPVGDLVFLKGCNWYCGGTVSTIMATSELATQSDNTYTAENTHDFDHNTAWIEGKEDYGIGESITYSIDFSKDQFYEGQLGINKLIIANGYKKSKKAWQANSRIKKLRMYVNNKSYYDILLKDSFEIQTVAIDKLMFPKNTVTEITFEIREVYEGAIYKDTALSLLMFDGVGVH</sequence>